<dbReference type="PROSITE" id="PS50977">
    <property type="entry name" value="HTH_TETR_2"/>
    <property type="match status" value="1"/>
</dbReference>
<evidence type="ECO:0000256" key="2">
    <source>
        <dbReference type="PROSITE-ProRule" id="PRU00335"/>
    </source>
</evidence>
<evidence type="ECO:0000256" key="1">
    <source>
        <dbReference type="ARBA" id="ARBA00023125"/>
    </source>
</evidence>
<name>A0A0M0HMN6_VIBNE</name>
<proteinExistence type="predicted"/>
<dbReference type="InterPro" id="IPR009057">
    <property type="entry name" value="Homeodomain-like_sf"/>
</dbReference>
<dbReference type="GO" id="GO:0003677">
    <property type="term" value="F:DNA binding"/>
    <property type="evidence" value="ECO:0007669"/>
    <property type="project" value="UniProtKB-UniRule"/>
</dbReference>
<protein>
    <submittedName>
        <fullName evidence="4">TetR family transcriptional regulator</fullName>
    </submittedName>
</protein>
<dbReference type="STRING" id="693.AKJ17_12425"/>
<reference evidence="5" key="1">
    <citation type="submission" date="2015-08" db="EMBL/GenBank/DDBJ databases">
        <title>Vibrio galatheae sp. nov., a novel member of the Vibrionaceae family isolated from the Solomon Islands.</title>
        <authorList>
            <person name="Giubergia S."/>
            <person name="Machado H."/>
            <person name="Mateiu R.V."/>
            <person name="Gram L."/>
        </authorList>
    </citation>
    <scope>NUCLEOTIDE SEQUENCE [LARGE SCALE GENOMIC DNA]</scope>
    <source>
        <strain evidence="5">DSM 19584</strain>
    </source>
</reference>
<dbReference type="InterPro" id="IPR001647">
    <property type="entry name" value="HTH_TetR"/>
</dbReference>
<accession>A0A0M0HMN6</accession>
<evidence type="ECO:0000313" key="4">
    <source>
        <dbReference type="EMBL" id="KOO03345.1"/>
    </source>
</evidence>
<dbReference type="AlphaFoldDB" id="A0A0M0HMN6"/>
<keyword evidence="5" id="KW-1185">Reference proteome</keyword>
<dbReference type="PATRIC" id="fig|693.5.peg.2550"/>
<dbReference type="EMBL" id="LHPJ01000008">
    <property type="protein sequence ID" value="KOO03345.1"/>
    <property type="molecule type" value="Genomic_DNA"/>
</dbReference>
<dbReference type="SUPFAM" id="SSF48498">
    <property type="entry name" value="Tetracyclin repressor-like, C-terminal domain"/>
    <property type="match status" value="1"/>
</dbReference>
<gene>
    <name evidence="4" type="ORF">AKJ17_12425</name>
</gene>
<dbReference type="SUPFAM" id="SSF46689">
    <property type="entry name" value="Homeodomain-like"/>
    <property type="match status" value="1"/>
</dbReference>
<dbReference type="Gene3D" id="1.10.357.10">
    <property type="entry name" value="Tetracycline Repressor, domain 2"/>
    <property type="match status" value="1"/>
</dbReference>
<keyword evidence="1 2" id="KW-0238">DNA-binding</keyword>
<dbReference type="InterPro" id="IPR036271">
    <property type="entry name" value="Tet_transcr_reg_TetR-rel_C_sf"/>
</dbReference>
<comment type="caution">
    <text evidence="4">The sequence shown here is derived from an EMBL/GenBank/DDBJ whole genome shotgun (WGS) entry which is preliminary data.</text>
</comment>
<feature type="domain" description="HTH tetR-type" evidence="3">
    <location>
        <begin position="1"/>
        <end position="54"/>
    </location>
</feature>
<evidence type="ECO:0000259" key="3">
    <source>
        <dbReference type="PROSITE" id="PS50977"/>
    </source>
</evidence>
<dbReference type="Proteomes" id="UP000037515">
    <property type="component" value="Unassembled WGS sequence"/>
</dbReference>
<organism evidence="4 5">
    <name type="scientific">Vibrio nereis</name>
    <dbReference type="NCBI Taxonomy" id="693"/>
    <lineage>
        <taxon>Bacteria</taxon>
        <taxon>Pseudomonadati</taxon>
        <taxon>Pseudomonadota</taxon>
        <taxon>Gammaproteobacteria</taxon>
        <taxon>Vibrionales</taxon>
        <taxon>Vibrionaceae</taxon>
        <taxon>Vibrio</taxon>
    </lineage>
</organism>
<dbReference type="OrthoDB" id="8478851at2"/>
<feature type="DNA-binding region" description="H-T-H motif" evidence="2">
    <location>
        <begin position="17"/>
        <end position="36"/>
    </location>
</feature>
<evidence type="ECO:0000313" key="5">
    <source>
        <dbReference type="Proteomes" id="UP000037515"/>
    </source>
</evidence>
<sequence>MESALAILKTSGVEGLSMRKVASTAGKSLNNVQHHFKNKDTLLNYLADFYLAQCYEGVEQYTPSKDVSDPKQGLYEFVLFILGQAEHISDTCLVFRELWAVSTRNKELEDKLNQFYASSVDRACALWEGYGRANAEKAASLLLPYIEGYSIQHKALPIDKEKIAELLSETLYALLTQPVND</sequence>
<dbReference type="Pfam" id="PF00440">
    <property type="entry name" value="TetR_N"/>
    <property type="match status" value="1"/>
</dbReference>